<reference evidence="2 3" key="1">
    <citation type="submission" date="2018-12" db="EMBL/GenBank/DDBJ databases">
        <title>bacterium Hansschlegelia zhihuaiae S113.</title>
        <authorList>
            <person name="He J."/>
        </authorList>
    </citation>
    <scope>NUCLEOTIDE SEQUENCE [LARGE SCALE GENOMIC DNA]</scope>
    <source>
        <strain evidence="2 3">S 113</strain>
    </source>
</reference>
<evidence type="ECO:0000256" key="1">
    <source>
        <dbReference type="SAM" id="SignalP"/>
    </source>
</evidence>
<dbReference type="EMBL" id="RYFI01000020">
    <property type="protein sequence ID" value="RXF69909.1"/>
    <property type="molecule type" value="Genomic_DNA"/>
</dbReference>
<accession>A0A4Q0MAS5</accession>
<comment type="caution">
    <text evidence="2">The sequence shown here is derived from an EMBL/GenBank/DDBJ whole genome shotgun (WGS) entry which is preliminary data.</text>
</comment>
<evidence type="ECO:0000313" key="2">
    <source>
        <dbReference type="EMBL" id="RXF69909.1"/>
    </source>
</evidence>
<proteinExistence type="predicted"/>
<protein>
    <submittedName>
        <fullName evidence="2">Uncharacterized protein</fullName>
    </submittedName>
</protein>
<keyword evidence="3" id="KW-1185">Reference proteome</keyword>
<dbReference type="RefSeq" id="WP_128778884.1">
    <property type="nucleotide sequence ID" value="NZ_RYFI01000020.1"/>
</dbReference>
<gene>
    <name evidence="2" type="ORF">EK403_18220</name>
</gene>
<organism evidence="2 3">
    <name type="scientific">Hansschlegelia zhihuaiae</name>
    <dbReference type="NCBI Taxonomy" id="405005"/>
    <lineage>
        <taxon>Bacteria</taxon>
        <taxon>Pseudomonadati</taxon>
        <taxon>Pseudomonadota</taxon>
        <taxon>Alphaproteobacteria</taxon>
        <taxon>Hyphomicrobiales</taxon>
        <taxon>Methylopilaceae</taxon>
        <taxon>Hansschlegelia</taxon>
    </lineage>
</organism>
<sequence length="191" mass="20383">MTSGSNSAWFVCVASFVLRVRRGALLLALAAPLMALAAPAARAESTRLQIPGASFVQQCPCTIGIGSASVREGVLTPDGPSTYYAPLPYSGIRKVCSLTAYYRDVNELEKMTVGLYYRNADIGAAVDEPATLMAEVTSAPGVQDSIRKATTSDVTAGALKLGQRFYFLKVDFENINMDLLGVQVEMRDACS</sequence>
<evidence type="ECO:0000313" key="3">
    <source>
        <dbReference type="Proteomes" id="UP000289708"/>
    </source>
</evidence>
<feature type="chain" id="PRO_5020744521" evidence="1">
    <location>
        <begin position="38"/>
        <end position="191"/>
    </location>
</feature>
<dbReference type="AlphaFoldDB" id="A0A4Q0MAS5"/>
<keyword evidence="1" id="KW-0732">Signal</keyword>
<name>A0A4Q0MAS5_9HYPH</name>
<dbReference type="Proteomes" id="UP000289708">
    <property type="component" value="Unassembled WGS sequence"/>
</dbReference>
<feature type="signal peptide" evidence="1">
    <location>
        <begin position="1"/>
        <end position="37"/>
    </location>
</feature>